<dbReference type="EMBL" id="WNDP01000206">
    <property type="protein sequence ID" value="KAF1016614.1"/>
    <property type="molecule type" value="Genomic_DNA"/>
</dbReference>
<dbReference type="AlphaFoldDB" id="A0A833TU67"/>
<organism evidence="1 2">
    <name type="scientific">Acinetobacter bereziniae</name>
    <name type="common">Acinetobacter genomosp. 10</name>
    <dbReference type="NCBI Taxonomy" id="106648"/>
    <lineage>
        <taxon>Bacteria</taxon>
        <taxon>Pseudomonadati</taxon>
        <taxon>Pseudomonadota</taxon>
        <taxon>Gammaproteobacteria</taxon>
        <taxon>Moraxellales</taxon>
        <taxon>Moraxellaceae</taxon>
        <taxon>Acinetobacter</taxon>
    </lineage>
</organism>
<dbReference type="Proteomes" id="UP000490535">
    <property type="component" value="Unassembled WGS sequence"/>
</dbReference>
<proteinExistence type="predicted"/>
<name>A0A833TU67_ACIBZ</name>
<sequence length="39" mass="4574">MTEKGFSKKSGSGSGFCLLLYKYQPYFNKLSWHLAFFYV</sequence>
<accession>A0A833TU67</accession>
<protein>
    <submittedName>
        <fullName evidence="1">Uncharacterized protein</fullName>
    </submittedName>
</protein>
<evidence type="ECO:0000313" key="2">
    <source>
        <dbReference type="Proteomes" id="UP000490535"/>
    </source>
</evidence>
<reference evidence="2" key="1">
    <citation type="journal article" date="2020" name="MBio">
        <title>Horizontal gene transfer to a defensive symbiont with a reduced genome amongst a multipartite beetle microbiome.</title>
        <authorList>
            <person name="Waterworth S.C."/>
            <person name="Florez L.V."/>
            <person name="Rees E.R."/>
            <person name="Hertweck C."/>
            <person name="Kaltenpoth M."/>
            <person name="Kwan J.C."/>
        </authorList>
    </citation>
    <scope>NUCLEOTIDE SEQUENCE [LARGE SCALE GENOMIC DNA]</scope>
</reference>
<evidence type="ECO:0000313" key="1">
    <source>
        <dbReference type="EMBL" id="KAF1016614.1"/>
    </source>
</evidence>
<comment type="caution">
    <text evidence="1">The sequence shown here is derived from an EMBL/GenBank/DDBJ whole genome shotgun (WGS) entry which is preliminary data.</text>
</comment>
<gene>
    <name evidence="1" type="ORF">GAK29_04489</name>
</gene>